<dbReference type="PANTHER" id="PTHR43811">
    <property type="entry name" value="FKBP-TYPE PEPTIDYL-PROLYL CIS-TRANS ISOMERASE FKPA"/>
    <property type="match status" value="1"/>
</dbReference>
<comment type="similarity">
    <text evidence="2 6">Belongs to the FKBP-type PPIase family.</text>
</comment>
<dbReference type="AlphaFoldDB" id="A0A934KNP8"/>
<evidence type="ECO:0000313" key="11">
    <source>
        <dbReference type="Proteomes" id="UP000614410"/>
    </source>
</evidence>
<evidence type="ECO:0000256" key="5">
    <source>
        <dbReference type="PROSITE-ProRule" id="PRU00277"/>
    </source>
</evidence>
<evidence type="ECO:0000256" key="1">
    <source>
        <dbReference type="ARBA" id="ARBA00000971"/>
    </source>
</evidence>
<dbReference type="PANTHER" id="PTHR43811:SF19">
    <property type="entry name" value="39 KDA FK506-BINDING NUCLEAR PROTEIN"/>
    <property type="match status" value="1"/>
</dbReference>
<dbReference type="InterPro" id="IPR001179">
    <property type="entry name" value="PPIase_FKBP_dom"/>
</dbReference>
<accession>A0A934KNP8</accession>
<comment type="caution">
    <text evidence="10">The sequence shown here is derived from an EMBL/GenBank/DDBJ whole genome shotgun (WGS) entry which is preliminary data.</text>
</comment>
<evidence type="ECO:0000256" key="7">
    <source>
        <dbReference type="SAM" id="MobiDB-lite"/>
    </source>
</evidence>
<feature type="compositionally biased region" description="Polar residues" evidence="7">
    <location>
        <begin position="61"/>
        <end position="70"/>
    </location>
</feature>
<name>A0A934KNP8_9BACT</name>
<gene>
    <name evidence="10" type="ORF">JF887_12725</name>
</gene>
<keyword evidence="8" id="KW-0732">Signal</keyword>
<dbReference type="GO" id="GO:0003755">
    <property type="term" value="F:peptidyl-prolyl cis-trans isomerase activity"/>
    <property type="evidence" value="ECO:0007669"/>
    <property type="project" value="UniProtKB-UniRule"/>
</dbReference>
<evidence type="ECO:0000256" key="8">
    <source>
        <dbReference type="SAM" id="SignalP"/>
    </source>
</evidence>
<feature type="compositionally biased region" description="Low complexity" evidence="7">
    <location>
        <begin position="29"/>
        <end position="60"/>
    </location>
</feature>
<proteinExistence type="inferred from homology"/>
<feature type="region of interest" description="Disordered" evidence="7">
    <location>
        <begin position="29"/>
        <end position="74"/>
    </location>
</feature>
<comment type="catalytic activity">
    <reaction evidence="1 5 6">
        <text>[protein]-peptidylproline (omega=180) = [protein]-peptidylproline (omega=0)</text>
        <dbReference type="Rhea" id="RHEA:16237"/>
        <dbReference type="Rhea" id="RHEA-COMP:10747"/>
        <dbReference type="Rhea" id="RHEA-COMP:10748"/>
        <dbReference type="ChEBI" id="CHEBI:83833"/>
        <dbReference type="ChEBI" id="CHEBI:83834"/>
        <dbReference type="EC" id="5.2.1.8"/>
    </reaction>
</comment>
<evidence type="ECO:0000256" key="3">
    <source>
        <dbReference type="ARBA" id="ARBA00023110"/>
    </source>
</evidence>
<dbReference type="InterPro" id="IPR046357">
    <property type="entry name" value="PPIase_dom_sf"/>
</dbReference>
<evidence type="ECO:0000256" key="4">
    <source>
        <dbReference type="ARBA" id="ARBA00023235"/>
    </source>
</evidence>
<evidence type="ECO:0000256" key="6">
    <source>
        <dbReference type="RuleBase" id="RU003915"/>
    </source>
</evidence>
<feature type="chain" id="PRO_5036883172" description="Peptidyl-prolyl cis-trans isomerase" evidence="8">
    <location>
        <begin position="21"/>
        <end position="193"/>
    </location>
</feature>
<evidence type="ECO:0000313" key="10">
    <source>
        <dbReference type="EMBL" id="MBJ7610278.1"/>
    </source>
</evidence>
<feature type="domain" description="PPIase FKBP-type" evidence="9">
    <location>
        <begin position="100"/>
        <end position="188"/>
    </location>
</feature>
<keyword evidence="3 5" id="KW-0697">Rotamase</keyword>
<keyword evidence="4 5" id="KW-0413">Isomerase</keyword>
<evidence type="ECO:0000259" key="9">
    <source>
        <dbReference type="PROSITE" id="PS50059"/>
    </source>
</evidence>
<evidence type="ECO:0000256" key="2">
    <source>
        <dbReference type="ARBA" id="ARBA00006577"/>
    </source>
</evidence>
<dbReference type="Gene3D" id="3.10.50.40">
    <property type="match status" value="1"/>
</dbReference>
<reference evidence="10 11" key="1">
    <citation type="submission" date="2020-10" db="EMBL/GenBank/DDBJ databases">
        <title>Ca. Dormibacterota MAGs.</title>
        <authorList>
            <person name="Montgomery K."/>
        </authorList>
    </citation>
    <scope>NUCLEOTIDE SEQUENCE [LARGE SCALE GENOMIC DNA]</scope>
    <source>
        <strain evidence="10">Mitchell_Peninsula_5</strain>
    </source>
</reference>
<sequence length="193" mass="19390">MSLRRFRLHLLAAFAVALLAGCGSDALTTPAPPSSSGLAPATTPAAAAPTAGGSCTPAPTNASTPSSQDNFADPVCLATQPDGLQLGDIVTGSGPVPVTGQNMTVQYTGWLTNGSMFDSSRKPGRTPFSFAIGTGGVIRGWDEGLLSMHVGGKRRLVIPPALGYGSQPNGAIPASSTLVFEVELLSVGAPSPS</sequence>
<dbReference type="SUPFAM" id="SSF54534">
    <property type="entry name" value="FKBP-like"/>
    <property type="match status" value="1"/>
</dbReference>
<feature type="signal peptide" evidence="8">
    <location>
        <begin position="1"/>
        <end position="20"/>
    </location>
</feature>
<protein>
    <recommendedName>
        <fullName evidence="6">Peptidyl-prolyl cis-trans isomerase</fullName>
        <ecNumber evidence="6">5.2.1.8</ecNumber>
    </recommendedName>
</protein>
<dbReference type="EMBL" id="JAEKNN010000060">
    <property type="protein sequence ID" value="MBJ7610278.1"/>
    <property type="molecule type" value="Genomic_DNA"/>
</dbReference>
<dbReference type="PROSITE" id="PS51257">
    <property type="entry name" value="PROKAR_LIPOPROTEIN"/>
    <property type="match status" value="1"/>
</dbReference>
<dbReference type="EC" id="5.2.1.8" evidence="6"/>
<dbReference type="Pfam" id="PF00254">
    <property type="entry name" value="FKBP_C"/>
    <property type="match status" value="1"/>
</dbReference>
<organism evidence="10 11">
    <name type="scientific">Candidatus Amunia macphersoniae</name>
    <dbReference type="NCBI Taxonomy" id="3127014"/>
    <lineage>
        <taxon>Bacteria</taxon>
        <taxon>Bacillati</taxon>
        <taxon>Candidatus Dormiibacterota</taxon>
        <taxon>Candidatus Dormibacteria</taxon>
        <taxon>Candidatus Aeolococcales</taxon>
        <taxon>Candidatus Aeolococcaceae</taxon>
        <taxon>Candidatus Amunia</taxon>
    </lineage>
</organism>
<dbReference type="PROSITE" id="PS50059">
    <property type="entry name" value="FKBP_PPIASE"/>
    <property type="match status" value="1"/>
</dbReference>
<dbReference type="Proteomes" id="UP000614410">
    <property type="component" value="Unassembled WGS sequence"/>
</dbReference>
<dbReference type="FunFam" id="3.10.50.40:FF:000006">
    <property type="entry name" value="Peptidyl-prolyl cis-trans isomerase"/>
    <property type="match status" value="1"/>
</dbReference>